<dbReference type="HOGENOM" id="CLU_2214386_0_0_1"/>
<accession>A4SA07</accession>
<dbReference type="Gramene" id="ABP00580">
    <property type="protein sequence ID" value="ABP00580"/>
    <property type="gene ID" value="OSTLU_18755"/>
</dbReference>
<dbReference type="OrthoDB" id="10431286at2759"/>
<evidence type="ECO:0000313" key="2">
    <source>
        <dbReference type="Proteomes" id="UP000001568"/>
    </source>
</evidence>
<sequence>MVFAAVSATNVGASVAAADTQFCQSKCVKECLRIAPGSDGYCADACSDECDAMAADGDDISENSSASVFTTKKETSGFEGLLVGIVDKSAVLFAPGSEMAKDPACED</sequence>
<name>A4SA07_OSTLU</name>
<protein>
    <submittedName>
        <fullName evidence="1">Uncharacterized protein</fullName>
    </submittedName>
</protein>
<reference evidence="1 2" key="1">
    <citation type="journal article" date="2007" name="Proc. Natl. Acad. Sci. U.S.A.">
        <title>The tiny eukaryote Ostreococcus provides genomic insights into the paradox of plankton speciation.</title>
        <authorList>
            <person name="Palenik B."/>
            <person name="Grimwood J."/>
            <person name="Aerts A."/>
            <person name="Rouze P."/>
            <person name="Salamov A."/>
            <person name="Putnam N."/>
            <person name="Dupont C."/>
            <person name="Jorgensen R."/>
            <person name="Derelle E."/>
            <person name="Rombauts S."/>
            <person name="Zhou K."/>
            <person name="Otillar R."/>
            <person name="Merchant S.S."/>
            <person name="Podell S."/>
            <person name="Gaasterland T."/>
            <person name="Napoli C."/>
            <person name="Gendler K."/>
            <person name="Manuell A."/>
            <person name="Tai V."/>
            <person name="Vallon O."/>
            <person name="Piganeau G."/>
            <person name="Jancek S."/>
            <person name="Heijde M."/>
            <person name="Jabbari K."/>
            <person name="Bowler C."/>
            <person name="Lohr M."/>
            <person name="Robbens S."/>
            <person name="Werner G."/>
            <person name="Dubchak I."/>
            <person name="Pazour G.J."/>
            <person name="Ren Q."/>
            <person name="Paulsen I."/>
            <person name="Delwiche C."/>
            <person name="Schmutz J."/>
            <person name="Rokhsar D."/>
            <person name="Van de Peer Y."/>
            <person name="Moreau H."/>
            <person name="Grigoriev I.V."/>
        </authorList>
    </citation>
    <scope>NUCLEOTIDE SEQUENCE [LARGE SCALE GENOMIC DNA]</scope>
    <source>
        <strain evidence="1 2">CCE9901</strain>
    </source>
</reference>
<proteinExistence type="predicted"/>
<dbReference type="Proteomes" id="UP000001568">
    <property type="component" value="Chromosome 17"/>
</dbReference>
<dbReference type="RefSeq" id="XP_001422263.1">
    <property type="nucleotide sequence ID" value="XM_001422226.1"/>
</dbReference>
<dbReference type="EMBL" id="CP000597">
    <property type="protein sequence ID" value="ABP00580.1"/>
    <property type="molecule type" value="Genomic_DNA"/>
</dbReference>
<dbReference type="AlphaFoldDB" id="A4SA07"/>
<gene>
    <name evidence="1" type="ORF">OSTLU_18755</name>
</gene>
<dbReference type="KEGG" id="olu:OSTLU_18755"/>
<dbReference type="GeneID" id="5006217"/>
<keyword evidence="2" id="KW-1185">Reference proteome</keyword>
<organism evidence="1 2">
    <name type="scientific">Ostreococcus lucimarinus (strain CCE9901)</name>
    <dbReference type="NCBI Taxonomy" id="436017"/>
    <lineage>
        <taxon>Eukaryota</taxon>
        <taxon>Viridiplantae</taxon>
        <taxon>Chlorophyta</taxon>
        <taxon>Mamiellophyceae</taxon>
        <taxon>Mamiellales</taxon>
        <taxon>Bathycoccaceae</taxon>
        <taxon>Ostreococcus</taxon>
    </lineage>
</organism>
<evidence type="ECO:0000313" key="1">
    <source>
        <dbReference type="EMBL" id="ABP00580.1"/>
    </source>
</evidence>